<evidence type="ECO:0000313" key="3">
    <source>
        <dbReference type="Proteomes" id="UP000306791"/>
    </source>
</evidence>
<dbReference type="Proteomes" id="UP000306791">
    <property type="component" value="Unassembled WGS sequence"/>
</dbReference>
<protein>
    <submittedName>
        <fullName evidence="2">Phytanoyl-CoA dioxygenase family protein</fullName>
    </submittedName>
</protein>
<keyword evidence="2" id="KW-0223">Dioxygenase</keyword>
<dbReference type="GO" id="GO:0051213">
    <property type="term" value="F:dioxygenase activity"/>
    <property type="evidence" value="ECO:0007669"/>
    <property type="project" value="UniProtKB-KW"/>
</dbReference>
<gene>
    <name evidence="2" type="ORF">FDY93_10830</name>
</gene>
<proteinExistence type="predicted"/>
<dbReference type="InterPro" id="IPR008775">
    <property type="entry name" value="Phytyl_CoA_dOase-like"/>
</dbReference>
<sequence length="221" mass="24769">MSLNESGYKLIKNFLSLEMATSIINEVDSELVRNRGGGIRNAEKKFNLINVFAYSDEMLCQAEKYLTGKASLVRAILFDKSPENNWLVTWHQDKTVAVSSRFEAEGWGPWSVKEGVHHVQPPVEVLKDMVAFRIHFDESNLENGCLKVIPGSHALGILSQDHIHNVDKSEAAVIVEAPALSALVMRPHLLHASNKGAKPSRRRVLHLEYSSYKLKNGVQWA</sequence>
<name>A0ABY2UGF9_9GAMM</name>
<keyword evidence="3" id="KW-1185">Reference proteome</keyword>
<comment type="caution">
    <text evidence="2">The sequence shown here is derived from an EMBL/GenBank/DDBJ whole genome shotgun (WGS) entry which is preliminary data.</text>
</comment>
<dbReference type="EMBL" id="VANI01000011">
    <property type="protein sequence ID" value="TLM76867.1"/>
    <property type="molecule type" value="Genomic_DNA"/>
</dbReference>
<dbReference type="SUPFAM" id="SSF51197">
    <property type="entry name" value="Clavaminate synthase-like"/>
    <property type="match status" value="1"/>
</dbReference>
<organism evidence="2 3">
    <name type="scientific">Microbulbifer harenosus</name>
    <dbReference type="NCBI Taxonomy" id="2576840"/>
    <lineage>
        <taxon>Bacteria</taxon>
        <taxon>Pseudomonadati</taxon>
        <taxon>Pseudomonadota</taxon>
        <taxon>Gammaproteobacteria</taxon>
        <taxon>Cellvibrionales</taxon>
        <taxon>Microbulbiferaceae</taxon>
        <taxon>Microbulbifer</taxon>
    </lineage>
</organism>
<evidence type="ECO:0000313" key="2">
    <source>
        <dbReference type="EMBL" id="TLM76867.1"/>
    </source>
</evidence>
<keyword evidence="2" id="KW-0560">Oxidoreductase</keyword>
<dbReference type="RefSeq" id="WP_138235775.1">
    <property type="nucleotide sequence ID" value="NZ_CP185860.1"/>
</dbReference>
<dbReference type="Pfam" id="PF05721">
    <property type="entry name" value="PhyH"/>
    <property type="match status" value="1"/>
</dbReference>
<reference evidence="2 3" key="1">
    <citation type="submission" date="2019-05" db="EMBL/GenBank/DDBJ databases">
        <title>Microbulbifer harenosus sp. nov., an alginate-degrading bacterium isolated from coastal sand.</title>
        <authorList>
            <person name="Huang H."/>
            <person name="Mo K."/>
            <person name="Bao S."/>
        </authorList>
    </citation>
    <scope>NUCLEOTIDE SEQUENCE [LARGE SCALE GENOMIC DNA]</scope>
    <source>
        <strain evidence="2 3">HB161719</strain>
    </source>
</reference>
<dbReference type="PANTHER" id="PTHR20883">
    <property type="entry name" value="PHYTANOYL-COA DIOXYGENASE DOMAIN CONTAINING 1"/>
    <property type="match status" value="1"/>
</dbReference>
<dbReference type="Gene3D" id="2.60.120.620">
    <property type="entry name" value="q2cbj1_9rhob like domain"/>
    <property type="match status" value="1"/>
</dbReference>
<accession>A0ABY2UGF9</accession>
<evidence type="ECO:0000256" key="1">
    <source>
        <dbReference type="ARBA" id="ARBA00001954"/>
    </source>
</evidence>
<comment type="cofactor">
    <cofactor evidence="1">
        <name>Fe(2+)</name>
        <dbReference type="ChEBI" id="CHEBI:29033"/>
    </cofactor>
</comment>
<dbReference type="PANTHER" id="PTHR20883:SF48">
    <property type="entry name" value="ECTOINE DIOXYGENASE"/>
    <property type="match status" value="1"/>
</dbReference>